<evidence type="ECO:0000256" key="1">
    <source>
        <dbReference type="SAM" id="Coils"/>
    </source>
</evidence>
<dbReference type="RefSeq" id="YP_010790472.1">
    <property type="nucleotide sequence ID" value="NC_075438.1"/>
</dbReference>
<feature type="region of interest" description="Disordered" evidence="2">
    <location>
        <begin position="19"/>
        <end position="168"/>
    </location>
</feature>
<name>A0A2P1GN13_9MONO</name>
<reference evidence="3" key="1">
    <citation type="journal article" date="2018" name="Nature">
        <title>The evolutionary history of vertebrate RNA viruses.</title>
        <authorList>
            <person name="Shi M."/>
            <person name="Lin X.D."/>
            <person name="Chen X."/>
            <person name="Tian J.H."/>
            <person name="Chen L.J."/>
            <person name="Li K."/>
            <person name="Wang W."/>
            <person name="Eden J.S."/>
            <person name="Shen J.J."/>
            <person name="Liu L."/>
            <person name="Holmes E.C."/>
            <person name="Zhang Y.Z."/>
        </authorList>
    </citation>
    <scope>NUCLEOTIDE SEQUENCE [LARGE SCALE GENOMIC DNA]</scope>
    <source>
        <strain evidence="3">DWXCSG11347</strain>
    </source>
</reference>
<organism evidence="3">
    <name type="scientific">Wenzhou pacific spadenose shark paramyxovirus</name>
    <dbReference type="NCBI Taxonomy" id="2116452"/>
    <lineage>
        <taxon>Viruses</taxon>
        <taxon>Riboviria</taxon>
        <taxon>Orthornavirae</taxon>
        <taxon>Negarnaviricota</taxon>
        <taxon>Haploviricotina</taxon>
        <taxon>Monjiviricetes</taxon>
        <taxon>Mononegavirales</taxon>
        <taxon>Paramyxoviridae</taxon>
        <taxon>Skoliovirinae</taxon>
        <taxon>Scoliodonvirus</taxon>
        <taxon>Scoliodonvirus scoliodontis</taxon>
    </lineage>
</organism>
<dbReference type="KEGG" id="vg:80527875"/>
<evidence type="ECO:0000313" key="3">
    <source>
        <dbReference type="EMBL" id="AVM87358.1"/>
    </source>
</evidence>
<feature type="compositionally biased region" description="Low complexity" evidence="2">
    <location>
        <begin position="802"/>
        <end position="816"/>
    </location>
</feature>
<keyword evidence="1" id="KW-0175">Coiled coil</keyword>
<evidence type="ECO:0000256" key="2">
    <source>
        <dbReference type="SAM" id="MobiDB-lite"/>
    </source>
</evidence>
<protein>
    <submittedName>
        <fullName evidence="3">Uncharacterized protein</fullName>
    </submittedName>
</protein>
<feature type="compositionally biased region" description="Basic and acidic residues" evidence="2">
    <location>
        <begin position="65"/>
        <end position="87"/>
    </location>
</feature>
<evidence type="ECO:0000313" key="4">
    <source>
        <dbReference type="Proteomes" id="UP000297009"/>
    </source>
</evidence>
<dbReference type="EMBL" id="MG600057">
    <property type="protein sequence ID" value="AVM87358.1"/>
    <property type="molecule type" value="Viral_cRNA"/>
</dbReference>
<feature type="region of interest" description="Disordered" evidence="2">
    <location>
        <begin position="417"/>
        <end position="537"/>
    </location>
</feature>
<proteinExistence type="predicted"/>
<accession>A0A2P1GN13</accession>
<dbReference type="GeneID" id="80527875"/>
<feature type="compositionally biased region" description="Basic and acidic residues" evidence="2">
    <location>
        <begin position="506"/>
        <end position="521"/>
    </location>
</feature>
<feature type="coiled-coil region" evidence="1">
    <location>
        <begin position="601"/>
        <end position="632"/>
    </location>
</feature>
<dbReference type="Proteomes" id="UP000297009">
    <property type="component" value="Segment"/>
</dbReference>
<feature type="region of interest" description="Disordered" evidence="2">
    <location>
        <begin position="667"/>
        <end position="865"/>
    </location>
</feature>
<feature type="compositionally biased region" description="Basic residues" evidence="2">
    <location>
        <begin position="88"/>
        <end position="97"/>
    </location>
</feature>
<feature type="compositionally biased region" description="Basic and acidic residues" evidence="2">
    <location>
        <begin position="792"/>
        <end position="801"/>
    </location>
</feature>
<keyword evidence="4" id="KW-1185">Reference proteome</keyword>
<sequence length="865" mass="97675">MDPFQLGLASPSELLRIAESAKQQLGEQGWNMDDDDVESTAGPSTRPSDNRPRKMSSASLTGRQRGSDDESDKAKGRESLIRPEKTKIKSVRKKGLPKGRWLDSEEVGTKGWPKFEGSSINPKTPGDFGIEKLLVKPTAKKSTASQRKAPKYKSRGLSPSSDIAEDSDGEPVFRRILPDFREYMDENDPFEIAERMEKYADKVSEICEDNIERDFGSHIRDAKIYKLLALIVHHQYLFADELVGITSAMKEIKVSMRGLRETASSLTELATAMKARVNSDGKIQAAVVHYVDANQESKESAIKETQTRKSKSFELVGSVLKNDPKKSKEPKLHVGTIRTIKYNGKDTGLRGATARLRHYFETEGLPPEYVTYYLDKMTEYTNLEDLMEQALNDYGDRAGPFNPKATPEQIEQEKDRIYEREKSKKQPVKVKSQELPDDDDEPSASSQPPKRQMKLWMPKEEDLLALKTKSKNKKPIQEETPPDLKPIQATTKTKLPMPQAMLQKNYEIRKEAGEVNDNRSEESEDEDPPSKHKLVLPFPDTKYKEGATIFHAMKIFDDDLEEENIVLKRFSKIEEIKYWKTKAVAAPFFKVTDRKTLEKVYKVVQETDEQLNREYKELENKLKAEAELANLQGKQHGYQNPTFDLLSAPHPGQNEEFVPALTPTRSLELHPGTIDEDNNDPQLDPGSQHLIPETQTKKPRLNLPFLKKRSSPEPTSDEKSRKDKAKTPSISDSDQQGQDHPQDGQRRNKKSSKHRKPEAPDSQAHQSTPTTLQQPPQESDPSKVKLKISSLIKDRNSDRSSDGSGSSRKTGKGNKNPPRKEEIPSDDSDSESEDRTASSEITTPIDHGFGHCYGGNDNYHESGPI</sequence>
<feature type="compositionally biased region" description="Basic residues" evidence="2">
    <location>
        <begin position="747"/>
        <end position="756"/>
    </location>
</feature>
<feature type="compositionally biased region" description="Low complexity" evidence="2">
    <location>
        <begin position="768"/>
        <end position="777"/>
    </location>
</feature>